<dbReference type="InterPro" id="IPR020904">
    <property type="entry name" value="Sc_DH/Rdtase_CS"/>
</dbReference>
<dbReference type="InterPro" id="IPR002347">
    <property type="entry name" value="SDR_fam"/>
</dbReference>
<dbReference type="PATRIC" id="fig|52689.4.peg.1207"/>
<evidence type="ECO:0000259" key="4">
    <source>
        <dbReference type="SMART" id="SM00822"/>
    </source>
</evidence>
<dbReference type="RefSeq" id="WP_050740245.1">
    <property type="nucleotide sequence ID" value="NZ_LGYO01000022.1"/>
</dbReference>
<evidence type="ECO:0000256" key="2">
    <source>
        <dbReference type="ARBA" id="ARBA00023002"/>
    </source>
</evidence>
<organism evidence="5 6">
    <name type="scientific">Acetobacterium bakii</name>
    <dbReference type="NCBI Taxonomy" id="52689"/>
    <lineage>
        <taxon>Bacteria</taxon>
        <taxon>Bacillati</taxon>
        <taxon>Bacillota</taxon>
        <taxon>Clostridia</taxon>
        <taxon>Eubacteriales</taxon>
        <taxon>Eubacteriaceae</taxon>
        <taxon>Acetobacterium</taxon>
    </lineage>
</organism>
<dbReference type="GO" id="GO:0032787">
    <property type="term" value="P:monocarboxylic acid metabolic process"/>
    <property type="evidence" value="ECO:0007669"/>
    <property type="project" value="UniProtKB-ARBA"/>
</dbReference>
<dbReference type="PANTHER" id="PTHR42879:SF2">
    <property type="entry name" value="3-OXOACYL-[ACYL-CARRIER-PROTEIN] REDUCTASE FABG"/>
    <property type="match status" value="1"/>
</dbReference>
<keyword evidence="2" id="KW-0560">Oxidoreductase</keyword>
<evidence type="ECO:0000313" key="6">
    <source>
        <dbReference type="Proteomes" id="UP000036873"/>
    </source>
</evidence>
<evidence type="ECO:0000256" key="1">
    <source>
        <dbReference type="ARBA" id="ARBA00006484"/>
    </source>
</evidence>
<dbReference type="InterPro" id="IPR036291">
    <property type="entry name" value="NAD(P)-bd_dom_sf"/>
</dbReference>
<comment type="caution">
    <text evidence="5">The sequence shown here is derived from an EMBL/GenBank/DDBJ whole genome shotgun (WGS) entry which is preliminary data.</text>
</comment>
<feature type="domain" description="Ketoreductase" evidence="4">
    <location>
        <begin position="10"/>
        <end position="191"/>
    </location>
</feature>
<dbReference type="OrthoDB" id="9803333at2"/>
<dbReference type="Pfam" id="PF13561">
    <property type="entry name" value="adh_short_C2"/>
    <property type="match status" value="1"/>
</dbReference>
<dbReference type="SMART" id="SM00822">
    <property type="entry name" value="PKS_KR"/>
    <property type="match status" value="1"/>
</dbReference>
<keyword evidence="3" id="KW-0753">Steroid metabolism</keyword>
<reference evidence="6" key="1">
    <citation type="submission" date="2015-07" db="EMBL/GenBank/DDBJ databases">
        <title>Draft genome sequence of Acetobacterium bakii DSM 8293, a potential psychrophilic chemical producer through syngas fermentation.</title>
        <authorList>
            <person name="Song Y."/>
            <person name="Hwang S."/>
            <person name="Cho B.-K."/>
        </authorList>
    </citation>
    <scope>NUCLEOTIDE SEQUENCE [LARGE SCALE GENOMIC DNA]</scope>
    <source>
        <strain evidence="6">DSM 8239</strain>
    </source>
</reference>
<dbReference type="FunFam" id="3.40.50.720:FF:000173">
    <property type="entry name" value="3-oxoacyl-[acyl-carrier protein] reductase"/>
    <property type="match status" value="1"/>
</dbReference>
<dbReference type="SUPFAM" id="SSF51735">
    <property type="entry name" value="NAD(P)-binding Rossmann-fold domains"/>
    <property type="match status" value="1"/>
</dbReference>
<dbReference type="PROSITE" id="PS00061">
    <property type="entry name" value="ADH_SHORT"/>
    <property type="match status" value="1"/>
</dbReference>
<dbReference type="InterPro" id="IPR050259">
    <property type="entry name" value="SDR"/>
</dbReference>
<dbReference type="STRING" id="52689.AKG39_09980"/>
<comment type="similarity">
    <text evidence="1">Belongs to the short-chain dehydrogenases/reductases (SDR) family.</text>
</comment>
<accession>A0A0L6U0A4</accession>
<dbReference type="EMBL" id="LGYO01000022">
    <property type="protein sequence ID" value="KNZ41929.1"/>
    <property type="molecule type" value="Genomic_DNA"/>
</dbReference>
<proteinExistence type="inferred from homology"/>
<dbReference type="PANTHER" id="PTHR42879">
    <property type="entry name" value="3-OXOACYL-(ACYL-CARRIER-PROTEIN) REDUCTASE"/>
    <property type="match status" value="1"/>
</dbReference>
<name>A0A0L6U0A4_9FIRM</name>
<dbReference type="AlphaFoldDB" id="A0A0L6U0A4"/>
<keyword evidence="6" id="KW-1185">Reference proteome</keyword>
<protein>
    <recommendedName>
        <fullName evidence="4">Ketoreductase domain-containing protein</fullName>
    </recommendedName>
</protein>
<evidence type="ECO:0000256" key="3">
    <source>
        <dbReference type="ARBA" id="ARBA00023221"/>
    </source>
</evidence>
<evidence type="ECO:0000313" key="5">
    <source>
        <dbReference type="EMBL" id="KNZ41929.1"/>
    </source>
</evidence>
<keyword evidence="3" id="KW-0443">Lipid metabolism</keyword>
<dbReference type="Proteomes" id="UP000036873">
    <property type="component" value="Unassembled WGS sequence"/>
</dbReference>
<dbReference type="InterPro" id="IPR057326">
    <property type="entry name" value="KR_dom"/>
</dbReference>
<dbReference type="PRINTS" id="PR00080">
    <property type="entry name" value="SDRFAMILY"/>
</dbReference>
<dbReference type="GO" id="GO:0008202">
    <property type="term" value="P:steroid metabolic process"/>
    <property type="evidence" value="ECO:0007669"/>
    <property type="project" value="UniProtKB-KW"/>
</dbReference>
<dbReference type="NCBIfam" id="NF009466">
    <property type="entry name" value="PRK12826.1-2"/>
    <property type="match status" value="1"/>
</dbReference>
<dbReference type="GO" id="GO:0016491">
    <property type="term" value="F:oxidoreductase activity"/>
    <property type="evidence" value="ECO:0007669"/>
    <property type="project" value="UniProtKB-KW"/>
</dbReference>
<sequence>MANYEEFKDKVALITGGAGGIGKATAKKMGLNGCKLFIGDITKECVDGAVAEIAAEGIDADGSVLDVTSEESVQAMVDACMKKYGKIDYLVAAAGIYRDKMFTDMTFEDWKQTIDINLNGVFLVTRMVLPQMIRRKYGSIIVFGSQAGIRGSALHTNYSATKAAMQGLTRSLMYEVATSGVRINCVAPGVIRTPMTMSGSAEKMEKWTNSIPMRRFGEPVEVANVIAFLLSDDASYVIGQTVPINGGSVVNT</sequence>
<dbReference type="Gene3D" id="3.40.50.720">
    <property type="entry name" value="NAD(P)-binding Rossmann-like Domain"/>
    <property type="match status" value="1"/>
</dbReference>
<gene>
    <name evidence="5" type="ORF">AKG39_09980</name>
</gene>
<dbReference type="PRINTS" id="PR00081">
    <property type="entry name" value="GDHRDH"/>
</dbReference>